<dbReference type="PANTHER" id="PTHR37298:SF1">
    <property type="entry name" value="UPF0111 PROTEIN YKAA"/>
    <property type="match status" value="1"/>
</dbReference>
<dbReference type="EMBL" id="JAGIYQ010000003">
    <property type="protein sequence ID" value="MBP0724660.1"/>
    <property type="molecule type" value="Genomic_DNA"/>
</dbReference>
<dbReference type="Proteomes" id="UP000682134">
    <property type="component" value="Unassembled WGS sequence"/>
</dbReference>
<dbReference type="InterPro" id="IPR052912">
    <property type="entry name" value="UPF0111_domain"/>
</dbReference>
<reference evidence="2" key="1">
    <citation type="submission" date="2021-04" db="EMBL/GenBank/DDBJ databases">
        <title>Genome seq and assembly of Bacillus sp.</title>
        <authorList>
            <person name="Chhetri G."/>
        </authorList>
    </citation>
    <scope>NUCLEOTIDE SEQUENCE</scope>
    <source>
        <strain evidence="2">RG28</strain>
    </source>
</reference>
<dbReference type="RefSeq" id="WP_209403418.1">
    <property type="nucleotide sequence ID" value="NZ_JAGIYQ010000003.1"/>
</dbReference>
<comment type="caution">
    <text evidence="2">The sequence shown here is derived from an EMBL/GenBank/DDBJ whole genome shotgun (WGS) entry which is preliminary data.</text>
</comment>
<name>A0A940NHZ3_9BACI</name>
<protein>
    <submittedName>
        <fullName evidence="2">DUF47 domain-containing protein</fullName>
    </submittedName>
</protein>
<evidence type="ECO:0000313" key="2">
    <source>
        <dbReference type="EMBL" id="MBP0724660.1"/>
    </source>
</evidence>
<proteinExistence type="inferred from homology"/>
<keyword evidence="3" id="KW-1185">Reference proteome</keyword>
<comment type="similarity">
    <text evidence="1">Belongs to the UPF0111 family.</text>
</comment>
<dbReference type="InterPro" id="IPR018445">
    <property type="entry name" value="Put_Phosphate_transp_reg"/>
</dbReference>
<dbReference type="PANTHER" id="PTHR37298">
    <property type="entry name" value="UPF0111 PROTEIN YKAA"/>
    <property type="match status" value="1"/>
</dbReference>
<sequence>MFFGQKKDVFFEKLLEIAVNLNEASKYYEEFKIQNASDLKTFSHEMKEYETKGDKFIHSLIVELNKTFITPIEREDILQLAMKMDDVLDGFEQCSARFEMYSITQADEYMVEFVAILEKAVEEILDSVKLLSNKKLLEIRVHAIKIKDYESQCDELLRTSIKQLFMNQKDPIKIIQVKEMYEMFESIADSCQDVANTLEQIIMRNA</sequence>
<dbReference type="InterPro" id="IPR038078">
    <property type="entry name" value="PhoU-like_sf"/>
</dbReference>
<accession>A0A940NHZ3</accession>
<organism evidence="2 3">
    <name type="scientific">Gottfriedia endophytica</name>
    <dbReference type="NCBI Taxonomy" id="2820819"/>
    <lineage>
        <taxon>Bacteria</taxon>
        <taxon>Bacillati</taxon>
        <taxon>Bacillota</taxon>
        <taxon>Bacilli</taxon>
        <taxon>Bacillales</taxon>
        <taxon>Bacillaceae</taxon>
        <taxon>Gottfriedia</taxon>
    </lineage>
</organism>
<dbReference type="Pfam" id="PF01865">
    <property type="entry name" value="PhoU_div"/>
    <property type="match status" value="1"/>
</dbReference>
<gene>
    <name evidence="2" type="ORF">J5Y03_05595</name>
</gene>
<evidence type="ECO:0000256" key="1">
    <source>
        <dbReference type="ARBA" id="ARBA00008591"/>
    </source>
</evidence>
<evidence type="ECO:0000313" key="3">
    <source>
        <dbReference type="Proteomes" id="UP000682134"/>
    </source>
</evidence>
<dbReference type="Gene3D" id="1.20.58.220">
    <property type="entry name" value="Phosphate transport system protein phou homolog 2, domain 2"/>
    <property type="match status" value="1"/>
</dbReference>
<dbReference type="AlphaFoldDB" id="A0A940NHZ3"/>